<reference evidence="3" key="1">
    <citation type="journal article" date="2019" name="Int. J. Syst. Evol. Microbiol.">
        <title>The Global Catalogue of Microorganisms (GCM) 10K type strain sequencing project: providing services to taxonomists for standard genome sequencing and annotation.</title>
        <authorList>
            <consortium name="The Broad Institute Genomics Platform"/>
            <consortium name="The Broad Institute Genome Sequencing Center for Infectious Disease"/>
            <person name="Wu L."/>
            <person name="Ma J."/>
        </authorList>
    </citation>
    <scope>NUCLEOTIDE SEQUENCE [LARGE SCALE GENOMIC DNA]</scope>
    <source>
        <strain evidence="3">JCM 17906</strain>
    </source>
</reference>
<dbReference type="EMBL" id="BAABGT010000083">
    <property type="protein sequence ID" value="GAA4554360.1"/>
    <property type="molecule type" value="Genomic_DNA"/>
</dbReference>
<dbReference type="InterPro" id="IPR025272">
    <property type="entry name" value="SocA_Panacea"/>
</dbReference>
<evidence type="ECO:0000313" key="3">
    <source>
        <dbReference type="Proteomes" id="UP001501598"/>
    </source>
</evidence>
<comment type="caution">
    <text evidence="2">The sequence shown here is derived from an EMBL/GenBank/DDBJ whole genome shotgun (WGS) entry which is preliminary data.</text>
</comment>
<organism evidence="2 3">
    <name type="scientific">Pseudonocardia xishanensis</name>
    <dbReference type="NCBI Taxonomy" id="630995"/>
    <lineage>
        <taxon>Bacteria</taxon>
        <taxon>Bacillati</taxon>
        <taxon>Actinomycetota</taxon>
        <taxon>Actinomycetes</taxon>
        <taxon>Pseudonocardiales</taxon>
        <taxon>Pseudonocardiaceae</taxon>
        <taxon>Pseudonocardia</taxon>
    </lineage>
</organism>
<dbReference type="Proteomes" id="UP001501598">
    <property type="component" value="Unassembled WGS sequence"/>
</dbReference>
<accession>A0ABP8RY71</accession>
<keyword evidence="3" id="KW-1185">Reference proteome</keyword>
<name>A0ABP8RY71_9PSEU</name>
<feature type="domain" description="Antitoxin SocA-like Panacea" evidence="1">
    <location>
        <begin position="24"/>
        <end position="113"/>
    </location>
</feature>
<dbReference type="Pfam" id="PF13274">
    <property type="entry name" value="SocA_Panacea"/>
    <property type="match status" value="1"/>
</dbReference>
<evidence type="ECO:0000313" key="2">
    <source>
        <dbReference type="EMBL" id="GAA4554360.1"/>
    </source>
</evidence>
<evidence type="ECO:0000259" key="1">
    <source>
        <dbReference type="Pfam" id="PF13274"/>
    </source>
</evidence>
<sequence length="151" mass="16988">MVSANDVAAYILRSAGPMSAMKMQKLAYYAQAWHLVWESAPLFDDRIEAWANGPVILNLYRQHRGRFHLDAWTTGDADKLSPEEQETVDLVIGSYGRFSAQQLSELTHREEPWISARHGLGPSVRSNHEIEPQAMQDYYSAVAANAEAQNV</sequence>
<protein>
    <submittedName>
        <fullName evidence="2">DUF4065 domain-containing protein</fullName>
    </submittedName>
</protein>
<gene>
    <name evidence="2" type="ORF">GCM10023175_52050</name>
</gene>
<proteinExistence type="predicted"/>